<evidence type="ECO:0000313" key="2">
    <source>
        <dbReference type="EMBL" id="MFA1557199.1"/>
    </source>
</evidence>
<accession>A0ABV4R2X1</accession>
<proteinExistence type="predicted"/>
<name>A0ABV4R2X1_9ACTN</name>
<gene>
    <name evidence="2" type="ORF">SM436_26270</name>
</gene>
<dbReference type="RefSeq" id="WP_371943939.1">
    <property type="nucleotide sequence ID" value="NZ_JAXCEH010000019.1"/>
</dbReference>
<comment type="caution">
    <text evidence="2">The sequence shown here is derived from an EMBL/GenBank/DDBJ whole genome shotgun (WGS) entry which is preliminary data.</text>
</comment>
<evidence type="ECO:0000313" key="3">
    <source>
        <dbReference type="Proteomes" id="UP001569904"/>
    </source>
</evidence>
<feature type="region of interest" description="Disordered" evidence="1">
    <location>
        <begin position="114"/>
        <end position="135"/>
    </location>
</feature>
<evidence type="ECO:0008006" key="4">
    <source>
        <dbReference type="Google" id="ProtNLM"/>
    </source>
</evidence>
<dbReference type="Proteomes" id="UP001569904">
    <property type="component" value="Unassembled WGS sequence"/>
</dbReference>
<evidence type="ECO:0000256" key="1">
    <source>
        <dbReference type="SAM" id="MobiDB-lite"/>
    </source>
</evidence>
<sequence>MKFLNARETGLLSYMALLSILVWAPFLAFQAVLGSDDDETVPQRTPLVDLCIWFPYPKVVQLVPKPRAPQSQAIFYGEMQCDWVGEDQRTRLSLSAYRPSGALTLEKESSELDDFYDSSASSSGDETGPAGLGDRSALSVQRGADYAEAHVVVRDGLLVVQVTYRVPGKGPDVAARAREAAVELLRLLPPKGR</sequence>
<reference evidence="2 3" key="1">
    <citation type="submission" date="2023-11" db="EMBL/GenBank/DDBJ databases">
        <title>Actinomadura monticuli sp. nov., isolated from volcanic ash.</title>
        <authorList>
            <person name="Lee S.D."/>
            <person name="Yang H."/>
            <person name="Kim I.S."/>
        </authorList>
    </citation>
    <scope>NUCLEOTIDE SEQUENCE [LARGE SCALE GENOMIC DNA]</scope>
    <source>
        <strain evidence="2 3">DSM 45346</strain>
    </source>
</reference>
<organism evidence="2 3">
    <name type="scientific">Actinomadura chokoriensis</name>
    <dbReference type="NCBI Taxonomy" id="454156"/>
    <lineage>
        <taxon>Bacteria</taxon>
        <taxon>Bacillati</taxon>
        <taxon>Actinomycetota</taxon>
        <taxon>Actinomycetes</taxon>
        <taxon>Streptosporangiales</taxon>
        <taxon>Thermomonosporaceae</taxon>
        <taxon>Actinomadura</taxon>
    </lineage>
</organism>
<dbReference type="EMBL" id="JAXCEH010000019">
    <property type="protein sequence ID" value="MFA1557199.1"/>
    <property type="molecule type" value="Genomic_DNA"/>
</dbReference>
<protein>
    <recommendedName>
        <fullName evidence="4">DUF3558 domain-containing protein</fullName>
    </recommendedName>
</protein>
<keyword evidence="3" id="KW-1185">Reference proteome</keyword>